<reference evidence="1" key="1">
    <citation type="journal article" date="2021" name="Proc. Natl. Acad. Sci. U.S.A.">
        <title>A Catalog of Tens of Thousands of Viruses from Human Metagenomes Reveals Hidden Associations with Chronic Diseases.</title>
        <authorList>
            <person name="Tisza M.J."/>
            <person name="Buck C.B."/>
        </authorList>
    </citation>
    <scope>NUCLEOTIDE SEQUENCE</scope>
    <source>
        <strain evidence="1">Ct0D87</strain>
    </source>
</reference>
<proteinExistence type="predicted"/>
<protein>
    <submittedName>
        <fullName evidence="1">Uncharacterized protein</fullName>
    </submittedName>
</protein>
<name>A0A8S5SB57_9CAUD</name>
<sequence length="65" mass="7609">MNMMNPQQMLLSMLQQRNPQAFNQVQQLMRSGQNPQVLLNNMMGQLTPQQKQQFENVASQYGLKR</sequence>
<dbReference type="EMBL" id="BK032561">
    <property type="protein sequence ID" value="DAF47938.1"/>
    <property type="molecule type" value="Genomic_DNA"/>
</dbReference>
<evidence type="ECO:0000313" key="1">
    <source>
        <dbReference type="EMBL" id="DAF47938.1"/>
    </source>
</evidence>
<organism evidence="1">
    <name type="scientific">Siphoviridae sp. ct0D87</name>
    <dbReference type="NCBI Taxonomy" id="2827760"/>
    <lineage>
        <taxon>Viruses</taxon>
        <taxon>Duplodnaviria</taxon>
        <taxon>Heunggongvirae</taxon>
        <taxon>Uroviricota</taxon>
        <taxon>Caudoviricetes</taxon>
    </lineage>
</organism>
<accession>A0A8S5SB57</accession>